<dbReference type="AlphaFoldDB" id="A0AAN5DDJ6"/>
<feature type="non-terminal residue" evidence="1">
    <location>
        <position position="104"/>
    </location>
</feature>
<organism evidence="1 2">
    <name type="scientific">Pristionchus mayeri</name>
    <dbReference type="NCBI Taxonomy" id="1317129"/>
    <lineage>
        <taxon>Eukaryota</taxon>
        <taxon>Metazoa</taxon>
        <taxon>Ecdysozoa</taxon>
        <taxon>Nematoda</taxon>
        <taxon>Chromadorea</taxon>
        <taxon>Rhabditida</taxon>
        <taxon>Rhabditina</taxon>
        <taxon>Diplogasteromorpha</taxon>
        <taxon>Diplogasteroidea</taxon>
        <taxon>Neodiplogasteridae</taxon>
        <taxon>Pristionchus</taxon>
    </lineage>
</organism>
<dbReference type="EMBL" id="BTRK01000006">
    <property type="protein sequence ID" value="GMR60160.1"/>
    <property type="molecule type" value="Genomic_DNA"/>
</dbReference>
<comment type="caution">
    <text evidence="1">The sequence shown here is derived from an EMBL/GenBank/DDBJ whole genome shotgun (WGS) entry which is preliminary data.</text>
</comment>
<evidence type="ECO:0000313" key="1">
    <source>
        <dbReference type="EMBL" id="GMR60160.1"/>
    </source>
</evidence>
<accession>A0AAN5DDJ6</accession>
<protein>
    <submittedName>
        <fullName evidence="1">Uncharacterized protein</fullName>
    </submittedName>
</protein>
<evidence type="ECO:0000313" key="2">
    <source>
        <dbReference type="Proteomes" id="UP001328107"/>
    </source>
</evidence>
<gene>
    <name evidence="1" type="ORF">PMAYCL1PPCAC_30355</name>
</gene>
<proteinExistence type="predicted"/>
<reference evidence="2" key="1">
    <citation type="submission" date="2022-10" db="EMBL/GenBank/DDBJ databases">
        <title>Genome assembly of Pristionchus species.</title>
        <authorList>
            <person name="Yoshida K."/>
            <person name="Sommer R.J."/>
        </authorList>
    </citation>
    <scope>NUCLEOTIDE SEQUENCE [LARGE SCALE GENOMIC DNA]</scope>
    <source>
        <strain evidence="2">RS5460</strain>
    </source>
</reference>
<name>A0AAN5DDJ6_9BILA</name>
<dbReference type="Gene3D" id="2.170.150.30">
    <property type="entry name" value="RIG-I-like receptor, C-terminal regulatory domain"/>
    <property type="match status" value="1"/>
</dbReference>
<dbReference type="InterPro" id="IPR038557">
    <property type="entry name" value="RLR_C_sf"/>
</dbReference>
<dbReference type="Proteomes" id="UP001328107">
    <property type="component" value="Unassembled WGS sequence"/>
</dbReference>
<keyword evidence="2" id="KW-1185">Reference proteome</keyword>
<sequence>MYYSTDPSIWDKISVEIPKKIKIGNLNSVGFPVANIGCKSCWNGTNVIGKIYRLSDCYLPYLRLNELRLKNSDTGELEDESKTGWDGVHMKKMYISKIQEIQMV</sequence>